<comment type="caution">
    <text evidence="1">The sequence shown here is derived from an EMBL/GenBank/DDBJ whole genome shotgun (WGS) entry which is preliminary data.</text>
</comment>
<evidence type="ECO:0000313" key="1">
    <source>
        <dbReference type="EMBL" id="KAJ3002314.1"/>
    </source>
</evidence>
<dbReference type="Proteomes" id="UP001144978">
    <property type="component" value="Unassembled WGS sequence"/>
</dbReference>
<evidence type="ECO:0000313" key="2">
    <source>
        <dbReference type="Proteomes" id="UP001144978"/>
    </source>
</evidence>
<proteinExistence type="predicted"/>
<keyword evidence="2" id="KW-1185">Reference proteome</keyword>
<protein>
    <submittedName>
        <fullName evidence="1">Uncharacterized protein</fullName>
    </submittedName>
</protein>
<name>A0ACC1PTR3_9APHY</name>
<organism evidence="1 2">
    <name type="scientific">Trametes sanguinea</name>
    <dbReference type="NCBI Taxonomy" id="158606"/>
    <lineage>
        <taxon>Eukaryota</taxon>
        <taxon>Fungi</taxon>
        <taxon>Dikarya</taxon>
        <taxon>Basidiomycota</taxon>
        <taxon>Agaricomycotina</taxon>
        <taxon>Agaricomycetes</taxon>
        <taxon>Polyporales</taxon>
        <taxon>Polyporaceae</taxon>
        <taxon>Trametes</taxon>
    </lineage>
</organism>
<gene>
    <name evidence="1" type="ORF">NUW54_g5914</name>
</gene>
<accession>A0ACC1PTR3</accession>
<dbReference type="EMBL" id="JANSHE010001515">
    <property type="protein sequence ID" value="KAJ3002314.1"/>
    <property type="molecule type" value="Genomic_DNA"/>
</dbReference>
<reference evidence="1" key="1">
    <citation type="submission" date="2022-08" db="EMBL/GenBank/DDBJ databases">
        <title>Genome Sequence of Pycnoporus sanguineus.</title>
        <authorList>
            <person name="Buettner E."/>
        </authorList>
    </citation>
    <scope>NUCLEOTIDE SEQUENCE</scope>
    <source>
        <strain evidence="1">CG-C14</strain>
    </source>
</reference>
<sequence length="182" mass="19572">MQRRSSSVPPPSSFFHPSHPIALPSVPFFAAPAPQMAFPNGLFGEPGYGMGSASAHGSRAPSPVGNIARTRTLLGMRRASSCQPIPSERMWDGYDVYSMQSQQMHASALAQMGWPLQQDSEPLPEVTDASIFQPGWTSEFKDASSSSSYVPAPSDCGPFDPPTHRRTVGRTSGAPPRARLSR</sequence>